<dbReference type="Proteomes" id="UP001497535">
    <property type="component" value="Unassembled WGS sequence"/>
</dbReference>
<dbReference type="EMBL" id="CAVMJV010000035">
    <property type="protein sequence ID" value="CAK5078308.1"/>
    <property type="molecule type" value="Genomic_DNA"/>
</dbReference>
<reference evidence="1" key="1">
    <citation type="submission" date="2023-11" db="EMBL/GenBank/DDBJ databases">
        <authorList>
            <person name="Poullet M."/>
        </authorList>
    </citation>
    <scope>NUCLEOTIDE SEQUENCE</scope>
    <source>
        <strain evidence="1">E1834</strain>
    </source>
</reference>
<comment type="caution">
    <text evidence="1">The sequence shown here is derived from an EMBL/GenBank/DDBJ whole genome shotgun (WGS) entry which is preliminary data.</text>
</comment>
<sequence>MTPCGERSGISPECKQLPLLHRGPGRPPNALKQHLQQLTPTQQPNSQQSAITSVLRAHLSPNFPAHLNTHNQQLNKHQQTNQIISTHVQQKQQFIQQKQLPIDPQNEIPSSTLQHSQQRLQTPPHYPRSNAPLIMVNPYQ</sequence>
<organism evidence="1 2">
    <name type="scientific">Meloidogyne enterolobii</name>
    <name type="common">Root-knot nematode worm</name>
    <name type="synonym">Meloidogyne mayaguensis</name>
    <dbReference type="NCBI Taxonomy" id="390850"/>
    <lineage>
        <taxon>Eukaryota</taxon>
        <taxon>Metazoa</taxon>
        <taxon>Ecdysozoa</taxon>
        <taxon>Nematoda</taxon>
        <taxon>Chromadorea</taxon>
        <taxon>Rhabditida</taxon>
        <taxon>Tylenchina</taxon>
        <taxon>Tylenchomorpha</taxon>
        <taxon>Tylenchoidea</taxon>
        <taxon>Meloidogynidae</taxon>
        <taxon>Meloidogyninae</taxon>
        <taxon>Meloidogyne</taxon>
    </lineage>
</organism>
<keyword evidence="2" id="KW-1185">Reference proteome</keyword>
<gene>
    <name evidence="1" type="ORF">MENTE1834_LOCUS25358</name>
</gene>
<evidence type="ECO:0000313" key="1">
    <source>
        <dbReference type="EMBL" id="CAK5078308.1"/>
    </source>
</evidence>
<evidence type="ECO:0000313" key="2">
    <source>
        <dbReference type="Proteomes" id="UP001497535"/>
    </source>
</evidence>
<name>A0ACB0ZJ00_MELEN</name>
<proteinExistence type="predicted"/>
<accession>A0ACB0ZJ00</accession>
<protein>
    <submittedName>
        <fullName evidence="1">Uncharacterized protein</fullName>
    </submittedName>
</protein>